<evidence type="ECO:0000256" key="1">
    <source>
        <dbReference type="SAM" id="MobiDB-lite"/>
    </source>
</evidence>
<sequence length="106" mass="12187">MIRERRRGRRGRPLRNANQGADSNTEVEDNVSRNVFTDDNTGHNNNASVTQEQRNEAPNQNMNAQLFQDFMNFLQTTAAQNCPSQNNNISMAVEQFHHYRPPTLKV</sequence>
<gene>
    <name evidence="2" type="ORF">C2S53_000618</name>
</gene>
<dbReference type="AlphaFoldDB" id="A0AAD4IQ20"/>
<dbReference type="Proteomes" id="UP001190926">
    <property type="component" value="Unassembled WGS sequence"/>
</dbReference>
<evidence type="ECO:0000313" key="3">
    <source>
        <dbReference type="Proteomes" id="UP001190926"/>
    </source>
</evidence>
<feature type="compositionally biased region" description="Polar residues" evidence="1">
    <location>
        <begin position="32"/>
        <end position="60"/>
    </location>
</feature>
<feature type="compositionally biased region" description="Basic residues" evidence="1">
    <location>
        <begin position="1"/>
        <end position="13"/>
    </location>
</feature>
<name>A0AAD4IQ20_PERFH</name>
<accession>A0AAD4IQ20</accession>
<keyword evidence="3" id="KW-1185">Reference proteome</keyword>
<feature type="region of interest" description="Disordered" evidence="1">
    <location>
        <begin position="1"/>
        <end position="60"/>
    </location>
</feature>
<organism evidence="2 3">
    <name type="scientific">Perilla frutescens var. hirtella</name>
    <name type="common">Perilla citriodora</name>
    <name type="synonym">Perilla setoyensis</name>
    <dbReference type="NCBI Taxonomy" id="608512"/>
    <lineage>
        <taxon>Eukaryota</taxon>
        <taxon>Viridiplantae</taxon>
        <taxon>Streptophyta</taxon>
        <taxon>Embryophyta</taxon>
        <taxon>Tracheophyta</taxon>
        <taxon>Spermatophyta</taxon>
        <taxon>Magnoliopsida</taxon>
        <taxon>eudicotyledons</taxon>
        <taxon>Gunneridae</taxon>
        <taxon>Pentapetalae</taxon>
        <taxon>asterids</taxon>
        <taxon>lamiids</taxon>
        <taxon>Lamiales</taxon>
        <taxon>Lamiaceae</taxon>
        <taxon>Nepetoideae</taxon>
        <taxon>Elsholtzieae</taxon>
        <taxon>Perilla</taxon>
    </lineage>
</organism>
<dbReference type="EMBL" id="SDAM02029499">
    <property type="protein sequence ID" value="KAH6756850.1"/>
    <property type="molecule type" value="Genomic_DNA"/>
</dbReference>
<proteinExistence type="predicted"/>
<protein>
    <submittedName>
        <fullName evidence="2">Uncharacterized protein</fullName>
    </submittedName>
</protein>
<reference evidence="2 3" key="1">
    <citation type="journal article" date="2021" name="Nat. Commun.">
        <title>Incipient diploidization of the medicinal plant Perilla within 10,000 years.</title>
        <authorList>
            <person name="Zhang Y."/>
            <person name="Shen Q."/>
            <person name="Leng L."/>
            <person name="Zhang D."/>
            <person name="Chen S."/>
            <person name="Shi Y."/>
            <person name="Ning Z."/>
            <person name="Chen S."/>
        </authorList>
    </citation>
    <scope>NUCLEOTIDE SEQUENCE [LARGE SCALE GENOMIC DNA]</scope>
    <source>
        <strain evidence="3">cv. PC099</strain>
    </source>
</reference>
<comment type="caution">
    <text evidence="2">The sequence shown here is derived from an EMBL/GenBank/DDBJ whole genome shotgun (WGS) entry which is preliminary data.</text>
</comment>
<evidence type="ECO:0000313" key="2">
    <source>
        <dbReference type="EMBL" id="KAH6756850.1"/>
    </source>
</evidence>